<dbReference type="PANTHER" id="PTHR41294">
    <property type="entry name" value="CADMIUM-INDUCED PROTEIN CADI"/>
    <property type="match status" value="1"/>
</dbReference>
<organism evidence="2 3">
    <name type="scientific">Marinicauda salina</name>
    <dbReference type="NCBI Taxonomy" id="2135793"/>
    <lineage>
        <taxon>Bacteria</taxon>
        <taxon>Pseudomonadati</taxon>
        <taxon>Pseudomonadota</taxon>
        <taxon>Alphaproteobacteria</taxon>
        <taxon>Maricaulales</taxon>
        <taxon>Maricaulaceae</taxon>
        <taxon>Marinicauda</taxon>
    </lineage>
</organism>
<keyword evidence="2" id="KW-0560">Oxidoreductase</keyword>
<reference evidence="3" key="1">
    <citation type="submission" date="2018-05" db="EMBL/GenBank/DDBJ databases">
        <authorList>
            <person name="Liu B.-T."/>
        </authorList>
    </citation>
    <scope>NUCLEOTIDE SEQUENCE [LARGE SCALE GENOMIC DNA]</scope>
    <source>
        <strain evidence="3">WD6-1</strain>
    </source>
</reference>
<sequence>MSRFHLALTVDDLDRSIAFYNRLLGAEPTRVESDYAKWMIDDPRINLSISTRGSRRGVDHVGLQAEDEAEFAGLRERLAEADAPKLDQENTTCCYARSTKTWVHDPDGVAWETFHTHGDATEYGDGTLDAARLAENEACCVPQQAG</sequence>
<evidence type="ECO:0000313" key="3">
    <source>
        <dbReference type="Proteomes" id="UP000245168"/>
    </source>
</evidence>
<dbReference type="PANTHER" id="PTHR41294:SF1">
    <property type="entry name" value="CADMIUM-INDUCED PROTEIN CADI"/>
    <property type="match status" value="1"/>
</dbReference>
<dbReference type="NCBIfam" id="NF041414">
    <property type="entry name" value="ArsI_CadI_VOC"/>
    <property type="match status" value="1"/>
</dbReference>
<dbReference type="Gene3D" id="3.10.180.10">
    <property type="entry name" value="2,3-Dihydroxybiphenyl 1,2-Dioxygenase, domain 1"/>
    <property type="match status" value="1"/>
</dbReference>
<gene>
    <name evidence="2" type="ORF">DDZ18_09540</name>
</gene>
<comment type="caution">
    <text evidence="2">The sequence shown here is derived from an EMBL/GenBank/DDBJ whole genome shotgun (WGS) entry which is preliminary data.</text>
</comment>
<dbReference type="PROSITE" id="PS51819">
    <property type="entry name" value="VOC"/>
    <property type="match status" value="1"/>
</dbReference>
<dbReference type="RefSeq" id="WP_109253168.1">
    <property type="nucleotide sequence ID" value="NZ_QEXV01000004.1"/>
</dbReference>
<proteinExistence type="predicted"/>
<dbReference type="GO" id="GO:0046686">
    <property type="term" value="P:response to cadmium ion"/>
    <property type="evidence" value="ECO:0007669"/>
    <property type="project" value="TreeGrafter"/>
</dbReference>
<dbReference type="Pfam" id="PF00903">
    <property type="entry name" value="Glyoxalase"/>
    <property type="match status" value="1"/>
</dbReference>
<dbReference type="InterPro" id="IPR037523">
    <property type="entry name" value="VOC_core"/>
</dbReference>
<protein>
    <submittedName>
        <fullName evidence="2">Glyoxalase/bleomycin resistance/dioxygenase family protein</fullName>
    </submittedName>
</protein>
<dbReference type="InterPro" id="IPR049789">
    <property type="entry name" value="ArsI/CadI-like"/>
</dbReference>
<evidence type="ECO:0000313" key="2">
    <source>
        <dbReference type="EMBL" id="PWE16944.1"/>
    </source>
</evidence>
<dbReference type="SUPFAM" id="SSF54593">
    <property type="entry name" value="Glyoxalase/Bleomycin resistance protein/Dihydroxybiphenyl dioxygenase"/>
    <property type="match status" value="1"/>
</dbReference>
<accession>A0A2U2BSF4</accession>
<keyword evidence="3" id="KW-1185">Reference proteome</keyword>
<evidence type="ECO:0000259" key="1">
    <source>
        <dbReference type="PROSITE" id="PS51819"/>
    </source>
</evidence>
<dbReference type="OrthoDB" id="9789608at2"/>
<dbReference type="AlphaFoldDB" id="A0A2U2BSF4"/>
<dbReference type="InterPro" id="IPR004360">
    <property type="entry name" value="Glyas_Fos-R_dOase_dom"/>
</dbReference>
<feature type="domain" description="VOC" evidence="1">
    <location>
        <begin position="2"/>
        <end position="116"/>
    </location>
</feature>
<dbReference type="InterPro" id="IPR029068">
    <property type="entry name" value="Glyas_Bleomycin-R_OHBP_Dase"/>
</dbReference>
<dbReference type="EMBL" id="QEXV01000004">
    <property type="protein sequence ID" value="PWE16944.1"/>
    <property type="molecule type" value="Genomic_DNA"/>
</dbReference>
<dbReference type="InterPro" id="IPR052393">
    <property type="entry name" value="Cadmium-induced_rsp"/>
</dbReference>
<dbReference type="GO" id="GO:0051213">
    <property type="term" value="F:dioxygenase activity"/>
    <property type="evidence" value="ECO:0007669"/>
    <property type="project" value="UniProtKB-KW"/>
</dbReference>
<keyword evidence="2" id="KW-0223">Dioxygenase</keyword>
<name>A0A2U2BSF4_9PROT</name>
<dbReference type="Proteomes" id="UP000245168">
    <property type="component" value="Unassembled WGS sequence"/>
</dbReference>